<dbReference type="AlphaFoldDB" id="A0A6L2MK94"/>
<dbReference type="EMBL" id="BKCJ010006879">
    <property type="protein sequence ID" value="GEU74411.1"/>
    <property type="molecule type" value="Genomic_DNA"/>
</dbReference>
<gene>
    <name evidence="2" type="ORF">Tci_046389</name>
</gene>
<feature type="compositionally biased region" description="Basic and acidic residues" evidence="1">
    <location>
        <begin position="401"/>
        <end position="428"/>
    </location>
</feature>
<evidence type="ECO:0000313" key="2">
    <source>
        <dbReference type="EMBL" id="GEU74411.1"/>
    </source>
</evidence>
<feature type="region of interest" description="Disordered" evidence="1">
    <location>
        <begin position="165"/>
        <end position="283"/>
    </location>
</feature>
<feature type="compositionally biased region" description="Acidic residues" evidence="1">
    <location>
        <begin position="227"/>
        <end position="239"/>
    </location>
</feature>
<comment type="caution">
    <text evidence="2">The sequence shown here is derived from an EMBL/GenBank/DDBJ whole genome shotgun (WGS) entry which is preliminary data.</text>
</comment>
<reference evidence="2" key="1">
    <citation type="journal article" date="2019" name="Sci. Rep.">
        <title>Draft genome of Tanacetum cinerariifolium, the natural source of mosquito coil.</title>
        <authorList>
            <person name="Yamashiro T."/>
            <person name="Shiraishi A."/>
            <person name="Satake H."/>
            <person name="Nakayama K."/>
        </authorList>
    </citation>
    <scope>NUCLEOTIDE SEQUENCE</scope>
</reference>
<sequence length="453" mass="51423">MYQADNMQISSATKEHMPYLRFTKVIINHFISKDNTISMRNRINLRTIREDSLLGTLKFVTKTKYCQKYGALIPDGMINRNVKDSKPYKTYYNFSIGKVEPKKVRKFKKPASPRLKTIPYTEGDTLDVSVSKKKGLAKADRGKVIELLSDAALLEETRMKKALKKIKQKTHKLQANGSNKGAGFKSEGDSKEESDDVNDEDENDDDNEEDDSDNDGDNDDGERNKYDDDDDKTYEEGDDDITKELYGDLNITQGLKDTDLTKQGGEDQRNSSHESGFVQEEEDAHFDQRVSALESKVYEFNQTSQFTEAVSSISGIVDNYLSSKLKEEVTVVKSQVFKIIPHIEKYVTESLGAEVLYNTDKYILSTYGDVVTLKKGLDDQDKDEDPSAGSHRGTKRRNKSTKSEEPDFEATDTKMHQDQGIKFGHIDDQPDNEADPNHDWFKKPNKPPTPDRA</sequence>
<proteinExistence type="predicted"/>
<feature type="compositionally biased region" description="Basic and acidic residues" evidence="1">
    <location>
        <begin position="256"/>
        <end position="272"/>
    </location>
</feature>
<feature type="region of interest" description="Disordered" evidence="1">
    <location>
        <begin position="377"/>
        <end position="453"/>
    </location>
</feature>
<protein>
    <submittedName>
        <fullName evidence="2">Uncharacterized protein</fullName>
    </submittedName>
</protein>
<evidence type="ECO:0000256" key="1">
    <source>
        <dbReference type="SAM" id="MobiDB-lite"/>
    </source>
</evidence>
<name>A0A6L2MK94_TANCI</name>
<feature type="compositionally biased region" description="Acidic residues" evidence="1">
    <location>
        <begin position="192"/>
        <end position="220"/>
    </location>
</feature>
<accession>A0A6L2MK94</accession>
<organism evidence="2">
    <name type="scientific">Tanacetum cinerariifolium</name>
    <name type="common">Dalmatian daisy</name>
    <name type="synonym">Chrysanthemum cinerariifolium</name>
    <dbReference type="NCBI Taxonomy" id="118510"/>
    <lineage>
        <taxon>Eukaryota</taxon>
        <taxon>Viridiplantae</taxon>
        <taxon>Streptophyta</taxon>
        <taxon>Embryophyta</taxon>
        <taxon>Tracheophyta</taxon>
        <taxon>Spermatophyta</taxon>
        <taxon>Magnoliopsida</taxon>
        <taxon>eudicotyledons</taxon>
        <taxon>Gunneridae</taxon>
        <taxon>Pentapetalae</taxon>
        <taxon>asterids</taxon>
        <taxon>campanulids</taxon>
        <taxon>Asterales</taxon>
        <taxon>Asteraceae</taxon>
        <taxon>Asteroideae</taxon>
        <taxon>Anthemideae</taxon>
        <taxon>Anthemidinae</taxon>
        <taxon>Tanacetum</taxon>
    </lineage>
</organism>